<dbReference type="InterPro" id="IPR029058">
    <property type="entry name" value="AB_hydrolase_fold"/>
</dbReference>
<dbReference type="Pfam" id="PF12146">
    <property type="entry name" value="Hydrolase_4"/>
    <property type="match status" value="1"/>
</dbReference>
<dbReference type="SUPFAM" id="SSF53474">
    <property type="entry name" value="alpha/beta-Hydrolases"/>
    <property type="match status" value="1"/>
</dbReference>
<organism evidence="2 3">
    <name type="scientific">Prosthecochloris vibrioformis</name>
    <name type="common">Chlorobium vibrioforme</name>
    <dbReference type="NCBI Taxonomy" id="1098"/>
    <lineage>
        <taxon>Bacteria</taxon>
        <taxon>Pseudomonadati</taxon>
        <taxon>Chlorobiota</taxon>
        <taxon>Chlorobiia</taxon>
        <taxon>Chlorobiales</taxon>
        <taxon>Chlorobiaceae</taxon>
        <taxon>Prosthecochloris</taxon>
    </lineage>
</organism>
<proteinExistence type="predicted"/>
<dbReference type="InterPro" id="IPR022742">
    <property type="entry name" value="Hydrolase_4"/>
</dbReference>
<keyword evidence="2" id="KW-0378">Hydrolase</keyword>
<dbReference type="EMBL" id="VDCI01000001">
    <property type="protein sequence ID" value="TNJ37895.1"/>
    <property type="molecule type" value="Genomic_DNA"/>
</dbReference>
<evidence type="ECO:0000313" key="2">
    <source>
        <dbReference type="EMBL" id="TNJ37895.1"/>
    </source>
</evidence>
<keyword evidence="3" id="KW-1185">Reference proteome</keyword>
<protein>
    <submittedName>
        <fullName evidence="2">Alpha/beta fold hydrolase</fullName>
    </submittedName>
</protein>
<dbReference type="Proteomes" id="UP000309544">
    <property type="component" value="Unassembled WGS sequence"/>
</dbReference>
<comment type="caution">
    <text evidence="2">The sequence shown here is derived from an EMBL/GenBank/DDBJ whole genome shotgun (WGS) entry which is preliminary data.</text>
</comment>
<dbReference type="AlphaFoldDB" id="A0A5C4S3L0"/>
<gene>
    <name evidence="2" type="ORF">FGF68_01585</name>
</gene>
<feature type="domain" description="Serine aminopeptidase S33" evidence="1">
    <location>
        <begin position="68"/>
        <end position="192"/>
    </location>
</feature>
<dbReference type="Gene3D" id="3.40.50.1820">
    <property type="entry name" value="alpha/beta hydrolase"/>
    <property type="match status" value="1"/>
</dbReference>
<accession>A0A5C4S3L0</accession>
<evidence type="ECO:0000259" key="1">
    <source>
        <dbReference type="Pfam" id="PF12146"/>
    </source>
</evidence>
<sequence length="320" mass="35491">MKRLGTLGILITAGWMLLAPQGMDGISSMPNPARSYSESLERITQFEESRPAATNLLCRTILMSHGEKTEKVVILVHGYTSCPMQFRELGNLLYQEGCNVLIAPLPRHGLEDRMNQEHAGLKAEELADYADTVVDIAEGLGDDIVMMGISAGGVVTAWAAQHREAIGQAIIISPAFGFKAIPVPLTAAAMNFYSIMPDEMTWWNQDLETAATPNYSYPRYSRRALTEILRLGFEVRKLSHDHPPAARHLTVVLNDNDDKVSNPMTWKIVNQWKKHNASLDTLLFQATLNLPHDIVNPDIPGENTQAVFPRLIRATCSTDD</sequence>
<name>A0A5C4S3L0_PROVB</name>
<reference evidence="2 3" key="1">
    <citation type="submission" date="2019-05" db="EMBL/GenBank/DDBJ databases">
        <title>Draft Whole-Genome sequence of the green sulfur bacterium Prosthecochloris vibrioformis DSM 260.</title>
        <authorList>
            <person name="Meyer T.E."/>
            <person name="Kyndt J.A."/>
        </authorList>
    </citation>
    <scope>NUCLEOTIDE SEQUENCE [LARGE SCALE GENOMIC DNA]</scope>
    <source>
        <strain evidence="2 3">DSM 260</strain>
    </source>
</reference>
<evidence type="ECO:0000313" key="3">
    <source>
        <dbReference type="Proteomes" id="UP000309544"/>
    </source>
</evidence>
<dbReference type="RefSeq" id="WP_139626101.1">
    <property type="nucleotide sequence ID" value="NZ_VDCI01000001.1"/>
</dbReference>
<dbReference type="GO" id="GO:0016787">
    <property type="term" value="F:hydrolase activity"/>
    <property type="evidence" value="ECO:0007669"/>
    <property type="project" value="UniProtKB-KW"/>
</dbReference>